<evidence type="ECO:0000313" key="2">
    <source>
        <dbReference type="EMBL" id="RAW15261.1"/>
    </source>
</evidence>
<dbReference type="EMBL" id="QEVW01000008">
    <property type="protein sequence ID" value="RAW15261.1"/>
    <property type="molecule type" value="Genomic_DNA"/>
</dbReference>
<protein>
    <submittedName>
        <fullName evidence="2">SMI1/KNR4 family protein</fullName>
    </submittedName>
</protein>
<dbReference type="Pfam" id="PF09346">
    <property type="entry name" value="SMI1_KNR4"/>
    <property type="match status" value="1"/>
</dbReference>
<evidence type="ECO:0000259" key="1">
    <source>
        <dbReference type="Pfam" id="PF09346"/>
    </source>
</evidence>
<dbReference type="Proteomes" id="UP000250642">
    <property type="component" value="Unassembled WGS sequence"/>
</dbReference>
<dbReference type="SUPFAM" id="SSF160631">
    <property type="entry name" value="SMI1/KNR4-like"/>
    <property type="match status" value="1"/>
</dbReference>
<dbReference type="AlphaFoldDB" id="A0A329QT35"/>
<feature type="domain" description="Knr4/Smi1-like" evidence="1">
    <location>
        <begin position="33"/>
        <end position="135"/>
    </location>
</feature>
<evidence type="ECO:0000313" key="3">
    <source>
        <dbReference type="Proteomes" id="UP000250642"/>
    </source>
</evidence>
<dbReference type="RefSeq" id="WP_113053722.1">
    <property type="nucleotide sequence ID" value="NZ_CP175536.1"/>
</dbReference>
<sequence>MKIKTIVKQIEQFDDCMISPPIGLPRLSENHILPEDVKEFYQICGGIKLFEEKDFGVDIVSPEKFVLANPVIVNELCEYDISSNWYIIADDRNGDFLTMDLHKGRLGRCYDSHWDTHAVAGSCAIISNSFTELLSNLVETKGQGTTWFWDEDDFEPLGDAYDNLTNE</sequence>
<dbReference type="InterPro" id="IPR037883">
    <property type="entry name" value="Knr4/Smi1-like_sf"/>
</dbReference>
<proteinExistence type="predicted"/>
<organism evidence="2 3">
    <name type="scientific">Paenibacillus taichungensis</name>
    <dbReference type="NCBI Taxonomy" id="484184"/>
    <lineage>
        <taxon>Bacteria</taxon>
        <taxon>Bacillati</taxon>
        <taxon>Bacillota</taxon>
        <taxon>Bacilli</taxon>
        <taxon>Bacillales</taxon>
        <taxon>Paenibacillaceae</taxon>
        <taxon>Paenibacillus</taxon>
    </lineage>
</organism>
<dbReference type="InterPro" id="IPR018958">
    <property type="entry name" value="Knr4/Smi1-like_dom"/>
</dbReference>
<name>A0A329QT35_9BACL</name>
<dbReference type="Gene3D" id="3.40.1580.10">
    <property type="entry name" value="SMI1/KNR4-like"/>
    <property type="match status" value="1"/>
</dbReference>
<gene>
    <name evidence="2" type="ORF">DC345_14695</name>
</gene>
<comment type="caution">
    <text evidence="2">The sequence shown here is derived from an EMBL/GenBank/DDBJ whole genome shotgun (WGS) entry which is preliminary data.</text>
</comment>
<reference evidence="2 3" key="1">
    <citation type="submission" date="2018-04" db="EMBL/GenBank/DDBJ databases">
        <title>Paenibacillus taichungensis Genome sequencing and assembly.</title>
        <authorList>
            <person name="Xu J."/>
            <person name="Rensing C."/>
            <person name="Mazhar H.S."/>
        </authorList>
    </citation>
    <scope>NUCLEOTIDE SEQUENCE [LARGE SCALE GENOMIC DNA]</scope>
    <source>
        <strain evidence="2 3">NC1</strain>
    </source>
</reference>
<accession>A0A329QT35</accession>